<dbReference type="AlphaFoldDB" id="A0A1Y1CMU4"/>
<accession>A0A1Y1CMU4</accession>
<keyword evidence="3" id="KW-1185">Reference proteome</keyword>
<keyword evidence="1" id="KW-1133">Transmembrane helix</keyword>
<sequence length="149" mass="17146">MLKYLINFTVLLIGIVIGINITKHIWGVSKLNSEKEFLEKKNSELVEIITDNSKMLYLLNSYNSSVIGKKEVLENIGNLILDINQKQDSGYFCGYRVQNIDFGSIDNSQKTDFLRYTTMIQEYGIAWDYLLPKELTSVIIEPKAKRISK</sequence>
<reference evidence="2 3" key="1">
    <citation type="journal article" date="2018" name="Mar. Genomics">
        <title>Complete genome sequence of Marinifilaceae bacterium strain SPP2, isolated from the Antarctic marine sediment.</title>
        <authorList>
            <person name="Watanabe M."/>
            <person name="Kojima H."/>
            <person name="Fukui M."/>
        </authorList>
    </citation>
    <scope>NUCLEOTIDE SEQUENCE [LARGE SCALE GENOMIC DNA]</scope>
    <source>
        <strain evidence="2 3">SPP2</strain>
    </source>
</reference>
<evidence type="ECO:0000256" key="1">
    <source>
        <dbReference type="SAM" id="Phobius"/>
    </source>
</evidence>
<name>A0A1Y1CMU4_9BACT</name>
<evidence type="ECO:0000313" key="2">
    <source>
        <dbReference type="EMBL" id="BAX81675.1"/>
    </source>
</evidence>
<protein>
    <submittedName>
        <fullName evidence="2">Uncharacterized protein</fullName>
    </submittedName>
</protein>
<keyword evidence="1" id="KW-0812">Transmembrane</keyword>
<gene>
    <name evidence="2" type="ORF">ALGA_3377</name>
</gene>
<proteinExistence type="predicted"/>
<feature type="transmembrane region" description="Helical" evidence="1">
    <location>
        <begin position="6"/>
        <end position="26"/>
    </location>
</feature>
<dbReference type="Proteomes" id="UP000218267">
    <property type="component" value="Chromosome"/>
</dbReference>
<keyword evidence="1" id="KW-0472">Membrane</keyword>
<evidence type="ECO:0000313" key="3">
    <source>
        <dbReference type="Proteomes" id="UP000218267"/>
    </source>
</evidence>
<dbReference type="KEGG" id="mbas:ALGA_3377"/>
<dbReference type="OrthoDB" id="1121739at2"/>
<organism evidence="2 3">
    <name type="scientific">Labilibaculum antarcticum</name>
    <dbReference type="NCBI Taxonomy" id="1717717"/>
    <lineage>
        <taxon>Bacteria</taxon>
        <taxon>Pseudomonadati</taxon>
        <taxon>Bacteroidota</taxon>
        <taxon>Bacteroidia</taxon>
        <taxon>Marinilabiliales</taxon>
        <taxon>Marinifilaceae</taxon>
        <taxon>Labilibaculum</taxon>
    </lineage>
</organism>
<reference evidence="3" key="2">
    <citation type="journal article" date="2020" name="Antonie Van Leeuwenhoek">
        <title>Labilibaculum antarcticum sp. nov., a novel facultative anaerobic, psychrotorelant bacterium isolated from marine sediment of Antarctica.</title>
        <authorList>
            <person name="Watanabe M."/>
            <person name="Kojima H."/>
            <person name="Fukui M."/>
        </authorList>
    </citation>
    <scope>NUCLEOTIDE SEQUENCE [LARGE SCALE GENOMIC DNA]</scope>
    <source>
        <strain evidence="3">SPP2</strain>
    </source>
</reference>
<dbReference type="RefSeq" id="WP_096431290.1">
    <property type="nucleotide sequence ID" value="NZ_AP018042.1"/>
</dbReference>
<dbReference type="EMBL" id="AP018042">
    <property type="protein sequence ID" value="BAX81675.1"/>
    <property type="molecule type" value="Genomic_DNA"/>
</dbReference>